<organism evidence="3">
    <name type="scientific">Candidatus Nitricoxidivorans perseverans</name>
    <dbReference type="NCBI Taxonomy" id="2975601"/>
    <lineage>
        <taxon>Bacteria</taxon>
        <taxon>Pseudomonadati</taxon>
        <taxon>Pseudomonadota</taxon>
        <taxon>Betaproteobacteria</taxon>
        <taxon>Nitrosomonadales</taxon>
        <taxon>Sterolibacteriaceae</taxon>
        <taxon>Candidatus Nitricoxidivorans</taxon>
    </lineage>
</organism>
<keyword evidence="2" id="KW-0732">Signal</keyword>
<name>A0AA49FK63_9PROT</name>
<dbReference type="GO" id="GO:0005576">
    <property type="term" value="C:extracellular region"/>
    <property type="evidence" value="ECO:0007669"/>
    <property type="project" value="TreeGrafter"/>
</dbReference>
<dbReference type="PANTHER" id="PTHR37549:SF1">
    <property type="entry name" value="LIPOPROTEIN LPRI"/>
    <property type="match status" value="1"/>
</dbReference>
<feature type="signal peptide" evidence="2">
    <location>
        <begin position="1"/>
        <end position="17"/>
    </location>
</feature>
<protein>
    <recommendedName>
        <fullName evidence="4">DUF1311 domain-containing protein</fullName>
    </recommendedName>
</protein>
<evidence type="ECO:0000313" key="3">
    <source>
        <dbReference type="EMBL" id="WIM05057.1"/>
    </source>
</evidence>
<sequence length="289" mass="31813">MKTLGLFFFVMFVYVGAVNSASYDCAKAETFVEKTICENAKLNRYDESMAHNYKIMSKAKDMIASDKKDLKASQMAWMKDRNKCTDSVCILNSYKSWLGDVCDAFPAVARATRAQCISVADVEAEFSQPATPVTQQPAKQADQPIANQQQPAAPQKSNERSITGAEKIDAAVLKNARKISEVGFSNSELKSRIYIGSENFITLEMVLGALFESESVKKITAVQSGKSKGFVMKARGGRAFGFLFKFDDGDALITHTVEDEDATRLKTTNEKLAAPMTLMMLVQAVLDTK</sequence>
<dbReference type="EMBL" id="CP107246">
    <property type="protein sequence ID" value="WIM05057.1"/>
    <property type="molecule type" value="Genomic_DNA"/>
</dbReference>
<feature type="region of interest" description="Disordered" evidence="1">
    <location>
        <begin position="128"/>
        <end position="161"/>
    </location>
</feature>
<accession>A0AA49FK63</accession>
<evidence type="ECO:0008006" key="4">
    <source>
        <dbReference type="Google" id="ProtNLM"/>
    </source>
</evidence>
<evidence type="ECO:0000256" key="2">
    <source>
        <dbReference type="SAM" id="SignalP"/>
    </source>
</evidence>
<gene>
    <name evidence="3" type="ORF">OHM77_10165</name>
</gene>
<dbReference type="AlphaFoldDB" id="A0AA49FK63"/>
<reference evidence="3" key="1">
    <citation type="journal article" date="2023" name="Nat. Microbiol.">
        <title>Enrichment and characterization of a nitric oxide-reducing microbial community in a continuous bioreactor.</title>
        <authorList>
            <person name="Garrido-Amador P."/>
            <person name="Stortenbeker N."/>
            <person name="Wessels H.J.C.T."/>
            <person name="Speth D.R."/>
            <person name="Garcia-Heredia I."/>
            <person name="Kartal B."/>
        </authorList>
    </citation>
    <scope>NUCLEOTIDE SEQUENCE</scope>
    <source>
        <strain evidence="3">MAG1</strain>
    </source>
</reference>
<dbReference type="KEGG" id="npv:OHM77_10165"/>
<dbReference type="InterPro" id="IPR052755">
    <property type="entry name" value="Lysozyme_Inhibitor_LprI"/>
</dbReference>
<feature type="compositionally biased region" description="Polar residues" evidence="1">
    <location>
        <begin position="128"/>
        <end position="138"/>
    </location>
</feature>
<feature type="chain" id="PRO_5041241834" description="DUF1311 domain-containing protein" evidence="2">
    <location>
        <begin position="18"/>
        <end position="289"/>
    </location>
</feature>
<dbReference type="Proteomes" id="UP001234916">
    <property type="component" value="Chromosome"/>
</dbReference>
<proteinExistence type="predicted"/>
<dbReference type="PANTHER" id="PTHR37549">
    <property type="entry name" value="LIPOPROTEIN LPRI"/>
    <property type="match status" value="1"/>
</dbReference>
<feature type="compositionally biased region" description="Low complexity" evidence="1">
    <location>
        <begin position="140"/>
        <end position="155"/>
    </location>
</feature>
<evidence type="ECO:0000256" key="1">
    <source>
        <dbReference type="SAM" id="MobiDB-lite"/>
    </source>
</evidence>